<gene>
    <name evidence="1" type="ORF">GCM10023191_078040</name>
</gene>
<evidence type="ECO:0008006" key="3">
    <source>
        <dbReference type="Google" id="ProtNLM"/>
    </source>
</evidence>
<proteinExistence type="predicted"/>
<dbReference type="RefSeq" id="WP_345472623.1">
    <property type="nucleotide sequence ID" value="NZ_BAABHF010000046.1"/>
</dbReference>
<name>A0ABP8QX78_9ACTN</name>
<comment type="caution">
    <text evidence="1">The sequence shown here is derived from an EMBL/GenBank/DDBJ whole genome shotgun (WGS) entry which is preliminary data.</text>
</comment>
<accession>A0ABP8QX78</accession>
<keyword evidence="2" id="KW-1185">Reference proteome</keyword>
<dbReference type="Proteomes" id="UP001500503">
    <property type="component" value="Unassembled WGS sequence"/>
</dbReference>
<dbReference type="EMBL" id="BAABHF010000046">
    <property type="protein sequence ID" value="GAA4512392.1"/>
    <property type="molecule type" value="Genomic_DNA"/>
</dbReference>
<evidence type="ECO:0000313" key="2">
    <source>
        <dbReference type="Proteomes" id="UP001500503"/>
    </source>
</evidence>
<organism evidence="1 2">
    <name type="scientific">Actinoallomurus oryzae</name>
    <dbReference type="NCBI Taxonomy" id="502180"/>
    <lineage>
        <taxon>Bacteria</taxon>
        <taxon>Bacillati</taxon>
        <taxon>Actinomycetota</taxon>
        <taxon>Actinomycetes</taxon>
        <taxon>Streptosporangiales</taxon>
        <taxon>Thermomonosporaceae</taxon>
        <taxon>Actinoallomurus</taxon>
    </lineage>
</organism>
<evidence type="ECO:0000313" key="1">
    <source>
        <dbReference type="EMBL" id="GAA4512392.1"/>
    </source>
</evidence>
<reference evidence="2" key="1">
    <citation type="journal article" date="2019" name="Int. J. Syst. Evol. Microbiol.">
        <title>The Global Catalogue of Microorganisms (GCM) 10K type strain sequencing project: providing services to taxonomists for standard genome sequencing and annotation.</title>
        <authorList>
            <consortium name="The Broad Institute Genomics Platform"/>
            <consortium name="The Broad Institute Genome Sequencing Center for Infectious Disease"/>
            <person name="Wu L."/>
            <person name="Ma J."/>
        </authorList>
    </citation>
    <scope>NUCLEOTIDE SEQUENCE [LARGE SCALE GENOMIC DNA]</scope>
    <source>
        <strain evidence="2">JCM 17933</strain>
    </source>
</reference>
<protein>
    <recommendedName>
        <fullName evidence="3">Alkaline ceramidase</fullName>
    </recommendedName>
</protein>
<sequence>MSAMVGVAVRDCTPPTGLAMSGFAARTGPAVGAHDPLTVRALAVDDSVLITVDACGLHEDFCDRVRAELADCASVVVAATHTHGGPATMPGRLGGPVDAAYAARLHATCVAAAHAARAAREPASIEVGAGPDPGIARNRRRADGPVHAPLGVVRFRRADGTCAASVVGYGCHPVVLGADNRHWTADYPGVVRTAVEEAEPNSVCLFLTGCCGELNTGHSPYASMSAGASAERTFAAAERIGRRIAGAALAVPTRDAGSGTGGASERVRLPLRSADPAETAALVTEWERELPRAGADRRELLRAWLTWARDVAPRTRTSWTGRVTALRWGSLRLVALPGEPFSVTARDIAGRLRGDVIVIGYSDGCPGYLPPATEYDHGGYEVEDAHRYYGMPAPFAPGAAESLAEAAVALASGL</sequence>